<feature type="region of interest" description="Disordered" evidence="3">
    <location>
        <begin position="1"/>
        <end position="42"/>
    </location>
</feature>
<sequence>MGGRRTPRKRSRGRRSGGKTKGRADRGRLLARPRPTRPDVTVPAGLYLPGLGSERDGLLYVPKGYRPGEEALLALVLHGSMSDARRGIAPFLGPADEARILLIAPDSRDWRDWDIFFPGHYGPDVRFIDRVLEQEFARLAVDADRLAVFGFSDGASYALSLGLTNGDLFTHVAAFAPGLMRPASYRGNPSIFVAHGTRDDLLDIDKTSRRLVPRLERKGYAGRYVEFDGDHTVPNEIAEMAVDWFVEERV</sequence>
<accession>A0A6G8PW19</accession>
<keyword evidence="2" id="KW-0378">Hydrolase</keyword>
<dbReference type="AlphaFoldDB" id="A0A6G8PW19"/>
<dbReference type="InterPro" id="IPR029058">
    <property type="entry name" value="AB_hydrolase_fold"/>
</dbReference>
<dbReference type="KEGG" id="rmar:GBA65_07290"/>
<keyword evidence="1" id="KW-0732">Signal</keyword>
<dbReference type="SUPFAM" id="SSF53474">
    <property type="entry name" value="alpha/beta-Hydrolases"/>
    <property type="match status" value="1"/>
</dbReference>
<dbReference type="PANTHER" id="PTHR43037:SF5">
    <property type="entry name" value="FERULOYL ESTERASE"/>
    <property type="match status" value="1"/>
</dbReference>
<dbReference type="GO" id="GO:0016787">
    <property type="term" value="F:hydrolase activity"/>
    <property type="evidence" value="ECO:0007669"/>
    <property type="project" value="UniProtKB-KW"/>
</dbReference>
<reference evidence="4 5" key="1">
    <citation type="submission" date="2019-10" db="EMBL/GenBank/DDBJ databases">
        <title>Rubrobacter sp nov SCSIO 52915 isolated from a deep-sea sediment in the South China Sea.</title>
        <authorList>
            <person name="Chen R.W."/>
        </authorList>
    </citation>
    <scope>NUCLEOTIDE SEQUENCE [LARGE SCALE GENOMIC DNA]</scope>
    <source>
        <strain evidence="4 5">SCSIO 52915</strain>
    </source>
</reference>
<evidence type="ECO:0000256" key="1">
    <source>
        <dbReference type="ARBA" id="ARBA00022729"/>
    </source>
</evidence>
<feature type="compositionally biased region" description="Basic residues" evidence="3">
    <location>
        <begin position="1"/>
        <end position="21"/>
    </location>
</feature>
<dbReference type="PANTHER" id="PTHR43037">
    <property type="entry name" value="UNNAMED PRODUCT-RELATED"/>
    <property type="match status" value="1"/>
</dbReference>
<evidence type="ECO:0000313" key="4">
    <source>
        <dbReference type="EMBL" id="QIN78357.1"/>
    </source>
</evidence>
<evidence type="ECO:0000313" key="5">
    <source>
        <dbReference type="Proteomes" id="UP000502706"/>
    </source>
</evidence>
<dbReference type="EMBL" id="CP045121">
    <property type="protein sequence ID" value="QIN78357.1"/>
    <property type="molecule type" value="Genomic_DNA"/>
</dbReference>
<name>A0A6G8PW19_9ACTN</name>
<organism evidence="4 5">
    <name type="scientific">Rubrobacter marinus</name>
    <dbReference type="NCBI Taxonomy" id="2653852"/>
    <lineage>
        <taxon>Bacteria</taxon>
        <taxon>Bacillati</taxon>
        <taxon>Actinomycetota</taxon>
        <taxon>Rubrobacteria</taxon>
        <taxon>Rubrobacterales</taxon>
        <taxon>Rubrobacteraceae</taxon>
        <taxon>Rubrobacter</taxon>
    </lineage>
</organism>
<dbReference type="InterPro" id="IPR050955">
    <property type="entry name" value="Plant_Biomass_Hydrol_Est"/>
</dbReference>
<gene>
    <name evidence="4" type="ORF">GBA65_07290</name>
</gene>
<keyword evidence="5" id="KW-1185">Reference proteome</keyword>
<evidence type="ECO:0000256" key="2">
    <source>
        <dbReference type="ARBA" id="ARBA00022801"/>
    </source>
</evidence>
<protein>
    <submittedName>
        <fullName evidence="4">Phospholipase</fullName>
    </submittedName>
</protein>
<proteinExistence type="predicted"/>
<dbReference type="Gene3D" id="3.40.50.1820">
    <property type="entry name" value="alpha/beta hydrolase"/>
    <property type="match status" value="1"/>
</dbReference>
<evidence type="ECO:0000256" key="3">
    <source>
        <dbReference type="SAM" id="MobiDB-lite"/>
    </source>
</evidence>
<dbReference type="Proteomes" id="UP000502706">
    <property type="component" value="Chromosome"/>
</dbReference>